<keyword evidence="9" id="KW-0239">DNA-directed DNA polymerase</keyword>
<dbReference type="InParanoid" id="A0A5J5EB80"/>
<evidence type="ECO:0000256" key="9">
    <source>
        <dbReference type="ARBA" id="ARBA00022932"/>
    </source>
</evidence>
<dbReference type="GO" id="GO:0015074">
    <property type="term" value="P:DNA integration"/>
    <property type="evidence" value="ECO:0007669"/>
    <property type="project" value="UniProtKB-KW"/>
</dbReference>
<evidence type="ECO:0000256" key="10">
    <source>
        <dbReference type="ARBA" id="ARBA00023125"/>
    </source>
</evidence>
<dbReference type="GO" id="GO:0004519">
    <property type="term" value="F:endonuclease activity"/>
    <property type="evidence" value="ECO:0007669"/>
    <property type="project" value="UniProtKB-KW"/>
</dbReference>
<keyword evidence="2" id="KW-0540">Nuclease</keyword>
<dbReference type="GO" id="GO:0016787">
    <property type="term" value="F:hydrolase activity"/>
    <property type="evidence" value="ECO:0007669"/>
    <property type="project" value="UniProtKB-KW"/>
</dbReference>
<reference evidence="12 13" key="1">
    <citation type="submission" date="2019-09" db="EMBL/GenBank/DDBJ databases">
        <title>Draft genome of the ectomycorrhizal ascomycete Sphaerosporella brunnea.</title>
        <authorList>
            <consortium name="DOE Joint Genome Institute"/>
            <person name="Benucci G.M."/>
            <person name="Marozzi G."/>
            <person name="Antonielli L."/>
            <person name="Sanchez S."/>
            <person name="Marco P."/>
            <person name="Wang X."/>
            <person name="Falini L.B."/>
            <person name="Barry K."/>
            <person name="Haridas S."/>
            <person name="Lipzen A."/>
            <person name="Labutti K."/>
            <person name="Grigoriev I.V."/>
            <person name="Murat C."/>
            <person name="Martin F."/>
            <person name="Albertini E."/>
            <person name="Donnini D."/>
            <person name="Bonito G."/>
        </authorList>
    </citation>
    <scope>NUCLEOTIDE SEQUENCE [LARGE SCALE GENOMIC DNA]</scope>
    <source>
        <strain evidence="12 13">Sb_GMNB300</strain>
    </source>
</reference>
<dbReference type="GO" id="GO:0003964">
    <property type="term" value="F:RNA-directed DNA polymerase activity"/>
    <property type="evidence" value="ECO:0007669"/>
    <property type="project" value="UniProtKB-KW"/>
</dbReference>
<proteinExistence type="predicted"/>
<dbReference type="OrthoDB" id="3768101at2759"/>
<dbReference type="InterPro" id="IPR039537">
    <property type="entry name" value="Retrotran_Ty1/copia-like"/>
</dbReference>
<keyword evidence="1" id="KW-0548">Nucleotidyltransferase</keyword>
<evidence type="ECO:0000256" key="6">
    <source>
        <dbReference type="ARBA" id="ARBA00022842"/>
    </source>
</evidence>
<dbReference type="AlphaFoldDB" id="A0A5J5EB80"/>
<dbReference type="GO" id="GO:0006310">
    <property type="term" value="P:DNA recombination"/>
    <property type="evidence" value="ECO:0007669"/>
    <property type="project" value="UniProtKB-KW"/>
</dbReference>
<organism evidence="12 13">
    <name type="scientific">Sphaerosporella brunnea</name>
    <dbReference type="NCBI Taxonomy" id="1250544"/>
    <lineage>
        <taxon>Eukaryota</taxon>
        <taxon>Fungi</taxon>
        <taxon>Dikarya</taxon>
        <taxon>Ascomycota</taxon>
        <taxon>Pezizomycotina</taxon>
        <taxon>Pezizomycetes</taxon>
        <taxon>Pezizales</taxon>
        <taxon>Pyronemataceae</taxon>
        <taxon>Sphaerosporella</taxon>
    </lineage>
</organism>
<keyword evidence="9" id="KW-0808">Transferase</keyword>
<evidence type="ECO:0000313" key="13">
    <source>
        <dbReference type="Proteomes" id="UP000326924"/>
    </source>
</evidence>
<keyword evidence="5" id="KW-0378">Hydrolase</keyword>
<evidence type="ECO:0000313" key="12">
    <source>
        <dbReference type="EMBL" id="KAA8892782.1"/>
    </source>
</evidence>
<evidence type="ECO:0000256" key="5">
    <source>
        <dbReference type="ARBA" id="ARBA00022801"/>
    </source>
</evidence>
<dbReference type="EMBL" id="VXIS01000591">
    <property type="protein sequence ID" value="KAA8892782.1"/>
    <property type="molecule type" value="Genomic_DNA"/>
</dbReference>
<keyword evidence="13" id="KW-1185">Reference proteome</keyword>
<evidence type="ECO:0000256" key="1">
    <source>
        <dbReference type="ARBA" id="ARBA00022695"/>
    </source>
</evidence>
<evidence type="ECO:0000256" key="8">
    <source>
        <dbReference type="ARBA" id="ARBA00022918"/>
    </source>
</evidence>
<dbReference type="GO" id="GO:0003887">
    <property type="term" value="F:DNA-directed DNA polymerase activity"/>
    <property type="evidence" value="ECO:0007669"/>
    <property type="project" value="UniProtKB-KW"/>
</dbReference>
<dbReference type="GO" id="GO:0003677">
    <property type="term" value="F:DNA binding"/>
    <property type="evidence" value="ECO:0007669"/>
    <property type="project" value="UniProtKB-KW"/>
</dbReference>
<evidence type="ECO:0000256" key="3">
    <source>
        <dbReference type="ARBA" id="ARBA00022723"/>
    </source>
</evidence>
<keyword evidence="7" id="KW-0229">DNA integration</keyword>
<feature type="non-terminal residue" evidence="12">
    <location>
        <position position="78"/>
    </location>
</feature>
<dbReference type="PANTHER" id="PTHR42648:SF11">
    <property type="entry name" value="TRANSPOSON TY4-P GAG-POL POLYPROTEIN"/>
    <property type="match status" value="1"/>
</dbReference>
<gene>
    <name evidence="12" type="ORF">FN846DRAFT_788830</name>
</gene>
<comment type="caution">
    <text evidence="12">The sequence shown here is derived from an EMBL/GenBank/DDBJ whole genome shotgun (WGS) entry which is preliminary data.</text>
</comment>
<protein>
    <submittedName>
        <fullName evidence="12">Copia protein</fullName>
    </submittedName>
</protein>
<evidence type="ECO:0000256" key="2">
    <source>
        <dbReference type="ARBA" id="ARBA00022722"/>
    </source>
</evidence>
<evidence type="ECO:0000256" key="4">
    <source>
        <dbReference type="ARBA" id="ARBA00022759"/>
    </source>
</evidence>
<dbReference type="GO" id="GO:0046872">
    <property type="term" value="F:metal ion binding"/>
    <property type="evidence" value="ECO:0007669"/>
    <property type="project" value="UniProtKB-KW"/>
</dbReference>
<sequence length="78" mass="8762">MPNSFCADAVTVSVYIKNRLPTRALVEKTPFEAWHGSKPDLSNFRIFGSLAYAWTSPSLRKKLDDHAKKAVMIGYTDT</sequence>
<keyword evidence="4" id="KW-0255">Endonuclease</keyword>
<name>A0A5J5EB80_9PEZI</name>
<evidence type="ECO:0000256" key="11">
    <source>
        <dbReference type="ARBA" id="ARBA00023172"/>
    </source>
</evidence>
<keyword evidence="8" id="KW-0695">RNA-directed DNA polymerase</keyword>
<keyword evidence="11" id="KW-0233">DNA recombination</keyword>
<keyword evidence="10" id="KW-0238">DNA-binding</keyword>
<accession>A0A5J5EB80</accession>
<evidence type="ECO:0000256" key="7">
    <source>
        <dbReference type="ARBA" id="ARBA00022908"/>
    </source>
</evidence>
<keyword evidence="3" id="KW-0479">Metal-binding</keyword>
<dbReference type="PANTHER" id="PTHR42648">
    <property type="entry name" value="TRANSPOSASE, PUTATIVE-RELATED"/>
    <property type="match status" value="1"/>
</dbReference>
<keyword evidence="6" id="KW-0460">Magnesium</keyword>
<dbReference type="Proteomes" id="UP000326924">
    <property type="component" value="Unassembled WGS sequence"/>
</dbReference>